<feature type="coiled-coil region" evidence="1">
    <location>
        <begin position="224"/>
        <end position="251"/>
    </location>
</feature>
<gene>
    <name evidence="3" type="ORF">COLO4_27459</name>
</gene>
<feature type="region of interest" description="Disordered" evidence="2">
    <location>
        <begin position="273"/>
        <end position="315"/>
    </location>
</feature>
<comment type="caution">
    <text evidence="3">The sequence shown here is derived from an EMBL/GenBank/DDBJ whole genome shotgun (WGS) entry which is preliminary data.</text>
</comment>
<dbReference type="AlphaFoldDB" id="A0A1R3HQW0"/>
<dbReference type="Proteomes" id="UP000187203">
    <property type="component" value="Unassembled WGS sequence"/>
</dbReference>
<keyword evidence="4" id="KW-1185">Reference proteome</keyword>
<dbReference type="OrthoDB" id="1305100at2759"/>
<dbReference type="InterPro" id="IPR004252">
    <property type="entry name" value="Probable_transposase_24"/>
</dbReference>
<evidence type="ECO:0000256" key="2">
    <source>
        <dbReference type="SAM" id="MobiDB-lite"/>
    </source>
</evidence>
<dbReference type="EMBL" id="AWUE01019576">
    <property type="protein sequence ID" value="OMO72797.1"/>
    <property type="molecule type" value="Genomic_DNA"/>
</dbReference>
<keyword evidence="1" id="KW-0175">Coiled coil</keyword>
<evidence type="ECO:0000256" key="1">
    <source>
        <dbReference type="SAM" id="Coils"/>
    </source>
</evidence>
<proteinExistence type="predicted"/>
<sequence>MVKRNTKEAIETWYNGFWPNWTKTDYTICPELEKRMFKEFEHLASKHIGKMFNIARVKKEQPRFVPDSIYPNYLEYWKSREFLDKSDQNKQNRAANGVASIANYRGGCISAEDYMDKLREKRRGEEVTWRDVFEVCYTDRDGKFHEGRSKEIVANYDLAYKQRLAEVGGDPTKINTSKLWEKAAKSKRGRIIGMGETARHLRICTRTQTSQGDSEETSQLRSTVQELGVQLEQSQAELAQTQATLQNTKQEADDRWNLLVSFLGEKGFQLPEMPLRQPVTPPHATTRESASHLPVEVEDEHSPAPAENRTPGDDFAAILLDDQKVSNLGAN</sequence>
<name>A0A1R3HQW0_9ROSI</name>
<protein>
    <submittedName>
        <fullName evidence="3">Transposase, Ptta/En/Spm, plant</fullName>
    </submittedName>
</protein>
<evidence type="ECO:0000313" key="4">
    <source>
        <dbReference type="Proteomes" id="UP000187203"/>
    </source>
</evidence>
<accession>A0A1R3HQW0</accession>
<evidence type="ECO:0000313" key="3">
    <source>
        <dbReference type="EMBL" id="OMO72797.1"/>
    </source>
</evidence>
<dbReference type="Pfam" id="PF03004">
    <property type="entry name" value="Transposase_24"/>
    <property type="match status" value="1"/>
</dbReference>
<organism evidence="3 4">
    <name type="scientific">Corchorus olitorius</name>
    <dbReference type="NCBI Taxonomy" id="93759"/>
    <lineage>
        <taxon>Eukaryota</taxon>
        <taxon>Viridiplantae</taxon>
        <taxon>Streptophyta</taxon>
        <taxon>Embryophyta</taxon>
        <taxon>Tracheophyta</taxon>
        <taxon>Spermatophyta</taxon>
        <taxon>Magnoliopsida</taxon>
        <taxon>eudicotyledons</taxon>
        <taxon>Gunneridae</taxon>
        <taxon>Pentapetalae</taxon>
        <taxon>rosids</taxon>
        <taxon>malvids</taxon>
        <taxon>Malvales</taxon>
        <taxon>Malvaceae</taxon>
        <taxon>Grewioideae</taxon>
        <taxon>Apeibeae</taxon>
        <taxon>Corchorus</taxon>
    </lineage>
</organism>
<reference evidence="4" key="1">
    <citation type="submission" date="2013-09" db="EMBL/GenBank/DDBJ databases">
        <title>Corchorus olitorius genome sequencing.</title>
        <authorList>
            <person name="Alam M."/>
            <person name="Haque M.S."/>
            <person name="Islam M.S."/>
            <person name="Emdad E.M."/>
            <person name="Islam M.M."/>
            <person name="Ahmed B."/>
            <person name="Halim A."/>
            <person name="Hossen Q.M.M."/>
            <person name="Hossain M.Z."/>
            <person name="Ahmed R."/>
            <person name="Khan M.M."/>
            <person name="Islam R."/>
            <person name="Rashid M.M."/>
            <person name="Khan S.A."/>
            <person name="Rahman M.S."/>
            <person name="Alam M."/>
            <person name="Yahiya A.S."/>
            <person name="Khan M.S."/>
            <person name="Azam M.S."/>
            <person name="Haque T."/>
            <person name="Lashkar M.Z.H."/>
            <person name="Akhand A.I."/>
            <person name="Morshed G."/>
            <person name="Roy S."/>
            <person name="Uddin K.S."/>
            <person name="Rabeya T."/>
            <person name="Hossain A.S."/>
            <person name="Chowdhury A."/>
            <person name="Snigdha A.R."/>
            <person name="Mortoza M.S."/>
            <person name="Matin S.A."/>
            <person name="Hoque S.M.E."/>
            <person name="Islam M.K."/>
            <person name="Roy D.K."/>
            <person name="Haider R."/>
            <person name="Moosa M.M."/>
            <person name="Elias S.M."/>
            <person name="Hasan A.M."/>
            <person name="Jahan S."/>
            <person name="Shafiuddin M."/>
            <person name="Mahmood N."/>
            <person name="Shommy N.S."/>
        </authorList>
    </citation>
    <scope>NUCLEOTIDE SEQUENCE [LARGE SCALE GENOMIC DNA]</scope>
    <source>
        <strain evidence="4">cv. O-4</strain>
    </source>
</reference>